<dbReference type="Proteomes" id="UP000321577">
    <property type="component" value="Unassembled WGS sequence"/>
</dbReference>
<evidence type="ECO:0000313" key="2">
    <source>
        <dbReference type="EMBL" id="GEP43475.1"/>
    </source>
</evidence>
<dbReference type="AlphaFoldDB" id="A0A512M9S0"/>
<reference evidence="2 3" key="1">
    <citation type="submission" date="2019-07" db="EMBL/GenBank/DDBJ databases">
        <title>Whole genome shotgun sequence of Brevifollis gellanilyticus NBRC 108608.</title>
        <authorList>
            <person name="Hosoyama A."/>
            <person name="Uohara A."/>
            <person name="Ohji S."/>
            <person name="Ichikawa N."/>
        </authorList>
    </citation>
    <scope>NUCLEOTIDE SEQUENCE [LARGE SCALE GENOMIC DNA]</scope>
    <source>
        <strain evidence="2 3">NBRC 108608</strain>
    </source>
</reference>
<name>A0A512M9S0_9BACT</name>
<proteinExistence type="predicted"/>
<gene>
    <name evidence="2" type="ORF">BGE01nite_27660</name>
</gene>
<dbReference type="PANTHER" id="PTHR34202:SF1">
    <property type="entry name" value="UPF0548 PROTEIN"/>
    <property type="match status" value="1"/>
</dbReference>
<organism evidence="2 3">
    <name type="scientific">Brevifollis gellanilyticus</name>
    <dbReference type="NCBI Taxonomy" id="748831"/>
    <lineage>
        <taxon>Bacteria</taxon>
        <taxon>Pseudomonadati</taxon>
        <taxon>Verrucomicrobiota</taxon>
        <taxon>Verrucomicrobiia</taxon>
        <taxon>Verrucomicrobiales</taxon>
        <taxon>Verrucomicrobiaceae</taxon>
    </lineage>
</organism>
<evidence type="ECO:0000313" key="3">
    <source>
        <dbReference type="Proteomes" id="UP000321577"/>
    </source>
</evidence>
<dbReference type="EMBL" id="BKAG01000018">
    <property type="protein sequence ID" value="GEP43475.1"/>
    <property type="molecule type" value="Genomic_DNA"/>
</dbReference>
<evidence type="ECO:0000259" key="1">
    <source>
        <dbReference type="Pfam" id="PF09348"/>
    </source>
</evidence>
<dbReference type="PIRSF" id="PIRSF010260">
    <property type="entry name" value="UCP010260"/>
    <property type="match status" value="1"/>
</dbReference>
<protein>
    <recommendedName>
        <fullName evidence="1">DUF1990 domain-containing protein</fullName>
    </recommendedName>
</protein>
<keyword evidence="3" id="KW-1185">Reference proteome</keyword>
<dbReference type="PANTHER" id="PTHR34202">
    <property type="entry name" value="UPF0548 PROTEIN"/>
    <property type="match status" value="1"/>
</dbReference>
<accession>A0A512M9S0</accession>
<dbReference type="InterPro" id="IPR018960">
    <property type="entry name" value="DUF1990"/>
</dbReference>
<feature type="domain" description="DUF1990" evidence="1">
    <location>
        <begin position="35"/>
        <end position="178"/>
    </location>
</feature>
<comment type="caution">
    <text evidence="2">The sequence shown here is derived from an EMBL/GenBank/DDBJ whole genome shotgun (WGS) entry which is preliminary data.</text>
</comment>
<dbReference type="OrthoDB" id="120660at2"/>
<sequence length="188" mass="21977">MLSRHRPSDTALRELLRSWQDEPLSYTHEGGVDSPPEEGFILDEHRICLGQGGSTYEHACCALDSWRMFPLWAEVRRERDRSQQPGDIVAMIVRILGVWWVNPCRVLRRVDTAGRHGFVYGTLPEHSECGEEMFAVEMDEAGRVWYVIRAFSRPRHWLARLGFPLARWWQCRFVRDSQQRMREACGSC</sequence>
<dbReference type="RefSeq" id="WP_146851053.1">
    <property type="nucleotide sequence ID" value="NZ_BKAG01000018.1"/>
</dbReference>
<dbReference type="InterPro" id="IPR014457">
    <property type="entry name" value="UCP010260"/>
</dbReference>
<dbReference type="Pfam" id="PF09348">
    <property type="entry name" value="DUF1990"/>
    <property type="match status" value="1"/>
</dbReference>